<feature type="region of interest" description="Disordered" evidence="1">
    <location>
        <begin position="332"/>
        <end position="373"/>
    </location>
</feature>
<dbReference type="VEuPathDB" id="CryptoDB:Vbra_20137"/>
<evidence type="ECO:0000313" key="3">
    <source>
        <dbReference type="Proteomes" id="UP000041254"/>
    </source>
</evidence>
<feature type="region of interest" description="Disordered" evidence="1">
    <location>
        <begin position="195"/>
        <end position="223"/>
    </location>
</feature>
<feature type="compositionally biased region" description="Pro residues" evidence="1">
    <location>
        <begin position="199"/>
        <end position="209"/>
    </location>
</feature>
<feature type="region of interest" description="Disordered" evidence="1">
    <location>
        <begin position="241"/>
        <end position="276"/>
    </location>
</feature>
<evidence type="ECO:0000313" key="2">
    <source>
        <dbReference type="EMBL" id="CEL92830.1"/>
    </source>
</evidence>
<dbReference type="AlphaFoldDB" id="A0A0G4EBZ1"/>
<feature type="region of interest" description="Disordered" evidence="1">
    <location>
        <begin position="522"/>
        <end position="548"/>
    </location>
</feature>
<organism evidence="2 3">
    <name type="scientific">Vitrella brassicaformis (strain CCMP3155)</name>
    <dbReference type="NCBI Taxonomy" id="1169540"/>
    <lineage>
        <taxon>Eukaryota</taxon>
        <taxon>Sar</taxon>
        <taxon>Alveolata</taxon>
        <taxon>Colpodellida</taxon>
        <taxon>Vitrellaceae</taxon>
        <taxon>Vitrella</taxon>
    </lineage>
</organism>
<protein>
    <submittedName>
        <fullName evidence="2">Uncharacterized protein</fullName>
    </submittedName>
</protein>
<dbReference type="EMBL" id="CDMY01000113">
    <property type="protein sequence ID" value="CEL92830.1"/>
    <property type="molecule type" value="Genomic_DNA"/>
</dbReference>
<feature type="region of interest" description="Disordered" evidence="1">
    <location>
        <begin position="93"/>
        <end position="120"/>
    </location>
</feature>
<keyword evidence="3" id="KW-1185">Reference proteome</keyword>
<proteinExistence type="predicted"/>
<reference evidence="2 3" key="1">
    <citation type="submission" date="2014-11" db="EMBL/GenBank/DDBJ databases">
        <authorList>
            <person name="Zhu J."/>
            <person name="Qi W."/>
            <person name="Song R."/>
        </authorList>
    </citation>
    <scope>NUCLEOTIDE SEQUENCE [LARGE SCALE GENOMIC DNA]</scope>
</reference>
<feature type="compositionally biased region" description="Low complexity" evidence="1">
    <location>
        <begin position="345"/>
        <end position="369"/>
    </location>
</feature>
<dbReference type="InParanoid" id="A0A0G4EBZ1"/>
<name>A0A0G4EBZ1_VITBC</name>
<evidence type="ECO:0000256" key="1">
    <source>
        <dbReference type="SAM" id="MobiDB-lite"/>
    </source>
</evidence>
<sequence>MGYDPWTVIRESPWAQSTFGSFVLDPDERVYPAAATAVLRAVIIGSDVGRQLQSVTISHFVQECKAFLESVRGTLEGQDMKIMINKYKDDMEKKEAAKTSTAHHNQHQQQPAGSPAGSTKKVLVRAKEWGDGADGYYASALTQWDLGHWERQGGLWVVTWTPPTAACCCMEAGRAVQAIRLYHYLPPSLLQQAHTLPNPREPIPIPLPPTDRRRTKPNDATTSTQCVSFCGRLAYRLAAAAAEKGPQRSDRASDRGSSRLPLLIPPPNPTCAHHSGSRGIAVPNIYSDERLAFTENFLRFKKDHREEYAQWMGSLRRTQDGRDVGVTQLENLQRHERKAAKAAKDATASTTRQQQQQHTQQQATPDATAWPTLELPDVYADDRRAFTKKVLRFEQDHPKEFAQWMESMRGTQEGREFCVRQDEYIEHLQKKKAAKAAAKKLSPTHQQHTSQQQTTQQKLLSRGFDVPDVYADDRRAFTKKVLRIKKDHREEFAQWMGSLRGTQEGRDVGIMLVKFKEDLRERDEGGQGCHCQQHHPPATATRDGEPRA</sequence>
<dbReference type="Proteomes" id="UP000041254">
    <property type="component" value="Unassembled WGS sequence"/>
</dbReference>
<gene>
    <name evidence="2" type="ORF">Vbra_20137</name>
</gene>
<feature type="compositionally biased region" description="Basic and acidic residues" evidence="1">
    <location>
        <begin position="245"/>
        <end position="257"/>
    </location>
</feature>
<accession>A0A0G4EBZ1</accession>
<feature type="compositionally biased region" description="Polar residues" evidence="1">
    <location>
        <begin position="98"/>
        <end position="112"/>
    </location>
</feature>